<name>A0ABW6CQU5_9CAUL</name>
<sequence length="175" mass="18705">MIRFAALAAISLLAGPAAAQPPGPPPGMGDMHAMHGAGAPAAMKAKMAEHMAQMDKDMHTILRLRPDQETAWRAFRDAMHHHAMPPMAMAAPKPAMTTPQRLDEMDKKAAERQALHAKMEAATRAFYAALAPDQQAVFDALHRMHGAGAMMHGAGPMMGRKMMMMHGGSGGPSHD</sequence>
<evidence type="ECO:0000313" key="2">
    <source>
        <dbReference type="EMBL" id="MFD3264111.1"/>
    </source>
</evidence>
<protein>
    <submittedName>
        <fullName evidence="2">Spy/CpxP family protein refolding chaperone</fullName>
    </submittedName>
</protein>
<accession>A0ABW6CQU5</accession>
<dbReference type="Pfam" id="PF07813">
    <property type="entry name" value="LTXXQ"/>
    <property type="match status" value="1"/>
</dbReference>
<gene>
    <name evidence="2" type="ORF">OCL97_09070</name>
</gene>
<evidence type="ECO:0000313" key="3">
    <source>
        <dbReference type="Proteomes" id="UP001598130"/>
    </source>
</evidence>
<comment type="caution">
    <text evidence="2">The sequence shown here is derived from an EMBL/GenBank/DDBJ whole genome shotgun (WGS) entry which is preliminary data.</text>
</comment>
<dbReference type="InterPro" id="IPR012899">
    <property type="entry name" value="LTXXQ"/>
</dbReference>
<feature type="chain" id="PRO_5045616187" evidence="1">
    <location>
        <begin position="20"/>
        <end position="175"/>
    </location>
</feature>
<evidence type="ECO:0000256" key="1">
    <source>
        <dbReference type="SAM" id="SignalP"/>
    </source>
</evidence>
<dbReference type="EMBL" id="JAOTJD010000014">
    <property type="protein sequence ID" value="MFD3264111.1"/>
    <property type="molecule type" value="Genomic_DNA"/>
</dbReference>
<keyword evidence="3" id="KW-1185">Reference proteome</keyword>
<feature type="signal peptide" evidence="1">
    <location>
        <begin position="1"/>
        <end position="19"/>
    </location>
</feature>
<keyword evidence="1" id="KW-0732">Signal</keyword>
<dbReference type="RefSeq" id="WP_377369533.1">
    <property type="nucleotide sequence ID" value="NZ_JAOTJD010000014.1"/>
</dbReference>
<reference evidence="2 3" key="1">
    <citation type="submission" date="2022-09" db="EMBL/GenBank/DDBJ databases">
        <title>New species of Phenylobacterium.</title>
        <authorList>
            <person name="Mieszkin S."/>
        </authorList>
    </citation>
    <scope>NUCLEOTIDE SEQUENCE [LARGE SCALE GENOMIC DNA]</scope>
    <source>
        <strain evidence="2 3">HK31-G</strain>
    </source>
</reference>
<organism evidence="2 3">
    <name type="scientific">Phenylobacterium ferrooxidans</name>
    <dbReference type="NCBI Taxonomy" id="2982689"/>
    <lineage>
        <taxon>Bacteria</taxon>
        <taxon>Pseudomonadati</taxon>
        <taxon>Pseudomonadota</taxon>
        <taxon>Alphaproteobacteria</taxon>
        <taxon>Caulobacterales</taxon>
        <taxon>Caulobacteraceae</taxon>
        <taxon>Phenylobacterium</taxon>
    </lineage>
</organism>
<dbReference type="Proteomes" id="UP001598130">
    <property type="component" value="Unassembled WGS sequence"/>
</dbReference>
<proteinExistence type="predicted"/>